<reference evidence="1 2" key="1">
    <citation type="submission" date="2016-10" db="EMBL/GenBank/DDBJ databases">
        <authorList>
            <person name="de Groot N.N."/>
        </authorList>
    </citation>
    <scope>NUCLEOTIDE SEQUENCE [LARGE SCALE GENOMIC DNA]</scope>
    <source>
        <strain evidence="1 2">DSM 13760</strain>
    </source>
</reference>
<evidence type="ECO:0000313" key="2">
    <source>
        <dbReference type="Proteomes" id="UP000198948"/>
    </source>
</evidence>
<accession>A0A1H9PYP9</accession>
<dbReference type="RefSeq" id="WP_218139622.1">
    <property type="nucleotide sequence ID" value="NZ_FOHA01000001.1"/>
</dbReference>
<protein>
    <submittedName>
        <fullName evidence="1">Uncharacterized protein</fullName>
    </submittedName>
</protein>
<dbReference type="Proteomes" id="UP000198948">
    <property type="component" value="Unassembled WGS sequence"/>
</dbReference>
<sequence>MNIQYDDNHWRQMEAALGMLLGSGYGSYGRPLIEEMIELSDIVDEAIRAVDTYDVDGVVHLTDHTDAALYEEFRDKYKWLAEFSSAVGNSLYHEVDRPFYENIDTYAVAMRDLDINQFTTENKYGITGTTTDSSGNKQPFTKTEITLSDLLSGGTELENFVREEFELWQEMTKDIPEAQKLNYEDYQQYLMYSHAFIYHSLDDKTADMIKGVVVNAAVISLGFVQKKNSGRELDIFERIFKGALAVTSISFSGWKLVKDIGGLNAFKGVSSFGEMSPSDAKKYNQFWDDVAKGKTVNQRMGVESAIDKLLPSRKVPYEFGEYMADPAKTYTGMGKNSHPNEWGNSINDLRNKGVEVVEKPNGTMGYAPKNDFHPPQLNIDGEASYSALIHEQQHYLDDLAKGFPGNEFNYQIKNRIQAELNAYMKEIQLAEQAGNKTLANQLFENYVRERNQILYGF</sequence>
<dbReference type="STRING" id="142588.SAMN04488559_101201"/>
<dbReference type="AlphaFoldDB" id="A0A1H9PYP9"/>
<organism evidence="1 2">
    <name type="scientific">Isobaculum melis</name>
    <dbReference type="NCBI Taxonomy" id="142588"/>
    <lineage>
        <taxon>Bacteria</taxon>
        <taxon>Bacillati</taxon>
        <taxon>Bacillota</taxon>
        <taxon>Bacilli</taxon>
        <taxon>Lactobacillales</taxon>
        <taxon>Carnobacteriaceae</taxon>
        <taxon>Isobaculum</taxon>
    </lineage>
</organism>
<keyword evidence="2" id="KW-1185">Reference proteome</keyword>
<name>A0A1H9PYP9_9LACT</name>
<gene>
    <name evidence="1" type="ORF">SAMN04488559_101201</name>
</gene>
<proteinExistence type="predicted"/>
<evidence type="ECO:0000313" key="1">
    <source>
        <dbReference type="EMBL" id="SER52703.1"/>
    </source>
</evidence>
<dbReference type="EMBL" id="FOHA01000001">
    <property type="protein sequence ID" value="SER52703.1"/>
    <property type="molecule type" value="Genomic_DNA"/>
</dbReference>